<dbReference type="GO" id="GO:0005871">
    <property type="term" value="C:kinesin complex"/>
    <property type="evidence" value="ECO:0007669"/>
    <property type="project" value="TreeGrafter"/>
</dbReference>
<feature type="domain" description="Kinesin motor" evidence="4">
    <location>
        <begin position="1"/>
        <end position="44"/>
    </location>
</feature>
<dbReference type="GO" id="GO:0008017">
    <property type="term" value="F:microtubule binding"/>
    <property type="evidence" value="ECO:0007669"/>
    <property type="project" value="InterPro"/>
</dbReference>
<organism evidence="5 6">
    <name type="scientific">Olpidium bornovanus</name>
    <dbReference type="NCBI Taxonomy" id="278681"/>
    <lineage>
        <taxon>Eukaryota</taxon>
        <taxon>Fungi</taxon>
        <taxon>Fungi incertae sedis</taxon>
        <taxon>Olpidiomycota</taxon>
        <taxon>Olpidiomycotina</taxon>
        <taxon>Olpidiomycetes</taxon>
        <taxon>Olpidiales</taxon>
        <taxon>Olpidiaceae</taxon>
        <taxon>Olpidium</taxon>
    </lineage>
</organism>
<evidence type="ECO:0000256" key="3">
    <source>
        <dbReference type="SAM" id="MobiDB-lite"/>
    </source>
</evidence>
<dbReference type="GO" id="GO:0005524">
    <property type="term" value="F:ATP binding"/>
    <property type="evidence" value="ECO:0007669"/>
    <property type="project" value="InterPro"/>
</dbReference>
<reference evidence="5 6" key="1">
    <citation type="journal article" name="Sci. Rep.">
        <title>Genome-scale phylogenetic analyses confirm Olpidium as the closest living zoosporic fungus to the non-flagellated, terrestrial fungi.</title>
        <authorList>
            <person name="Chang Y."/>
            <person name="Rochon D."/>
            <person name="Sekimoto S."/>
            <person name="Wang Y."/>
            <person name="Chovatia M."/>
            <person name="Sandor L."/>
            <person name="Salamov A."/>
            <person name="Grigoriev I.V."/>
            <person name="Stajich J.E."/>
            <person name="Spatafora J.W."/>
        </authorList>
    </citation>
    <scope>NUCLEOTIDE SEQUENCE [LARGE SCALE GENOMIC DNA]</scope>
    <source>
        <strain evidence="5">S191</strain>
    </source>
</reference>
<dbReference type="GO" id="GO:0003777">
    <property type="term" value="F:microtubule motor activity"/>
    <property type="evidence" value="ECO:0007669"/>
    <property type="project" value="InterPro"/>
</dbReference>
<evidence type="ECO:0000256" key="1">
    <source>
        <dbReference type="PROSITE-ProRule" id="PRU00283"/>
    </source>
</evidence>
<feature type="region of interest" description="Disordered" evidence="3">
    <location>
        <begin position="406"/>
        <end position="446"/>
    </location>
</feature>
<dbReference type="InterPro" id="IPR027640">
    <property type="entry name" value="Kinesin-like_fam"/>
</dbReference>
<dbReference type="PROSITE" id="PS50067">
    <property type="entry name" value="KINESIN_MOTOR_2"/>
    <property type="match status" value="1"/>
</dbReference>
<proteinExistence type="inferred from homology"/>
<dbReference type="PANTHER" id="PTHR24115:SF996">
    <property type="entry name" value="PUTATIVE-RELATED"/>
    <property type="match status" value="1"/>
</dbReference>
<comment type="similarity">
    <text evidence="1">Belongs to the TRAFAC class myosin-kinesin ATPase superfamily. Kinesin family.</text>
</comment>
<dbReference type="InterPro" id="IPR027417">
    <property type="entry name" value="P-loop_NTPase"/>
</dbReference>
<dbReference type="PANTHER" id="PTHR24115">
    <property type="entry name" value="KINESIN-RELATED"/>
    <property type="match status" value="1"/>
</dbReference>
<sequence length="446" mass="47816">LCDLAGSERLKRTGAAGVQLAEAQTINSSLLELGNVIHALTDSKVCVSPARCDISETKGALEFGSRAIHGKRLGNNRGVHHLLLPRLMSLRLAMRHVVRNNAHVNIEVDYKALSEKLTKAMEARGDAWKKKELEQLCRINELEQALREEMERGLDNSNRWSAEKDTLVGRIELLQQQLQAEKDAHEADRVAWQAERELWEQQREAFEAAATSNVRFGENITAVAGQPGVGIIKPPGNDTPGKYTSDILTTGGSTDLVRSMQVQTTDPPVTEQISRAFAIEDTPLNAHSRNWDLDLSGQAELTARLLQIQQGFGDGSPVSYQEIAADSVSAAHKEHPEDPGDIADGNVSNENSGAQCQQITQICGAVEQSGGLGPEQATAEIVGVWPGGQAEAKSDLVVGQVALGGPNESAMEASGQALGQPAELQGQSRASVSGPDINAEIAGNTR</sequence>
<dbReference type="GO" id="GO:0005874">
    <property type="term" value="C:microtubule"/>
    <property type="evidence" value="ECO:0007669"/>
    <property type="project" value="TreeGrafter"/>
</dbReference>
<dbReference type="AlphaFoldDB" id="A0A8H7ZVR0"/>
<dbReference type="GO" id="GO:0007018">
    <property type="term" value="P:microtubule-based movement"/>
    <property type="evidence" value="ECO:0007669"/>
    <property type="project" value="InterPro"/>
</dbReference>
<dbReference type="InterPro" id="IPR036961">
    <property type="entry name" value="Kinesin_motor_dom_sf"/>
</dbReference>
<dbReference type="GO" id="GO:0016887">
    <property type="term" value="F:ATP hydrolysis activity"/>
    <property type="evidence" value="ECO:0007669"/>
    <property type="project" value="TreeGrafter"/>
</dbReference>
<name>A0A8H7ZVR0_9FUNG</name>
<feature type="non-terminal residue" evidence="5">
    <location>
        <position position="1"/>
    </location>
</feature>
<evidence type="ECO:0000313" key="6">
    <source>
        <dbReference type="Proteomes" id="UP000673691"/>
    </source>
</evidence>
<gene>
    <name evidence="5" type="ORF">BJ554DRAFT_7629</name>
</gene>
<evidence type="ECO:0000313" key="5">
    <source>
        <dbReference type="EMBL" id="KAG5460334.1"/>
    </source>
</evidence>
<feature type="coiled-coil region" evidence="2">
    <location>
        <begin position="164"/>
        <end position="195"/>
    </location>
</feature>
<comment type="caution">
    <text evidence="1">Lacks conserved residue(s) required for the propagation of feature annotation.</text>
</comment>
<keyword evidence="2" id="KW-0175">Coiled coil</keyword>
<dbReference type="SUPFAM" id="SSF52540">
    <property type="entry name" value="P-loop containing nucleoside triphosphate hydrolases"/>
    <property type="match status" value="1"/>
</dbReference>
<dbReference type="Proteomes" id="UP000673691">
    <property type="component" value="Unassembled WGS sequence"/>
</dbReference>
<accession>A0A8H7ZVR0</accession>
<dbReference type="Pfam" id="PF00225">
    <property type="entry name" value="Kinesin"/>
    <property type="match status" value="1"/>
</dbReference>
<comment type="caution">
    <text evidence="5">The sequence shown here is derived from an EMBL/GenBank/DDBJ whole genome shotgun (WGS) entry which is preliminary data.</text>
</comment>
<protein>
    <recommendedName>
        <fullName evidence="4">Kinesin motor domain-containing protein</fullName>
    </recommendedName>
</protein>
<dbReference type="InterPro" id="IPR001752">
    <property type="entry name" value="Kinesin_motor_dom"/>
</dbReference>
<dbReference type="EMBL" id="JAEFCI010005375">
    <property type="protein sequence ID" value="KAG5460334.1"/>
    <property type="molecule type" value="Genomic_DNA"/>
</dbReference>
<evidence type="ECO:0000259" key="4">
    <source>
        <dbReference type="PROSITE" id="PS50067"/>
    </source>
</evidence>
<dbReference type="Gene3D" id="3.40.850.10">
    <property type="entry name" value="Kinesin motor domain"/>
    <property type="match status" value="1"/>
</dbReference>
<dbReference type="OrthoDB" id="123929at2759"/>
<keyword evidence="6" id="KW-1185">Reference proteome</keyword>
<evidence type="ECO:0000256" key="2">
    <source>
        <dbReference type="SAM" id="Coils"/>
    </source>
</evidence>